<dbReference type="GO" id="GO:0046677">
    <property type="term" value="P:response to antibiotic"/>
    <property type="evidence" value="ECO:0007669"/>
    <property type="project" value="TreeGrafter"/>
</dbReference>
<feature type="compositionally biased region" description="Low complexity" evidence="4">
    <location>
        <begin position="382"/>
        <end position="391"/>
    </location>
</feature>
<evidence type="ECO:0000259" key="6">
    <source>
        <dbReference type="Pfam" id="PF25876"/>
    </source>
</evidence>
<evidence type="ECO:0000259" key="8">
    <source>
        <dbReference type="Pfam" id="PF25944"/>
    </source>
</evidence>
<proteinExistence type="inferred from homology"/>
<dbReference type="Pfam" id="PF25876">
    <property type="entry name" value="HH_MFP_RND"/>
    <property type="match status" value="1"/>
</dbReference>
<dbReference type="GO" id="GO:0005886">
    <property type="term" value="C:plasma membrane"/>
    <property type="evidence" value="ECO:0007669"/>
    <property type="project" value="TreeGrafter"/>
</dbReference>
<dbReference type="NCBIfam" id="TIGR01730">
    <property type="entry name" value="RND_mfp"/>
    <property type="match status" value="1"/>
</dbReference>
<dbReference type="GO" id="GO:0030313">
    <property type="term" value="C:cell envelope"/>
    <property type="evidence" value="ECO:0007669"/>
    <property type="project" value="UniProtKB-SubCell"/>
</dbReference>
<gene>
    <name evidence="10" type="ORF">EG799_06485</name>
</gene>
<dbReference type="InterPro" id="IPR058625">
    <property type="entry name" value="MdtA-like_BSH"/>
</dbReference>
<dbReference type="PANTHER" id="PTHR30158:SF24">
    <property type="entry name" value="HLYD FAMILY SECRETION PROTEIN"/>
    <property type="match status" value="1"/>
</dbReference>
<evidence type="ECO:0000259" key="7">
    <source>
        <dbReference type="Pfam" id="PF25917"/>
    </source>
</evidence>
<keyword evidence="5" id="KW-0732">Signal</keyword>
<dbReference type="FunFam" id="2.40.420.20:FF:000001">
    <property type="entry name" value="Efflux RND transporter periplasmic adaptor subunit"/>
    <property type="match status" value="1"/>
</dbReference>
<evidence type="ECO:0000256" key="1">
    <source>
        <dbReference type="ARBA" id="ARBA00004196"/>
    </source>
</evidence>
<feature type="region of interest" description="Disordered" evidence="4">
    <location>
        <begin position="361"/>
        <end position="391"/>
    </location>
</feature>
<dbReference type="EMBL" id="RPFZ01000001">
    <property type="protein sequence ID" value="RPF71295.1"/>
    <property type="molecule type" value="Genomic_DNA"/>
</dbReference>
<accession>A0A3N5DKJ5</accession>
<comment type="similarity">
    <text evidence="2">Belongs to the membrane fusion protein (MFP) (TC 8.A.1) family.</text>
</comment>
<dbReference type="SUPFAM" id="SSF111369">
    <property type="entry name" value="HlyD-like secretion proteins"/>
    <property type="match status" value="1"/>
</dbReference>
<sequence length="391" mass="41629">MRYFLLFLFSAILAGCSSSQEETAPQPVPVQTITVATTATPNVIELPGRVEPVREAEVRARVTGIVQERLYEEGSDVGAGQPLFRIDPSELRASYAQTEASLQRARATAANARAVVDRYRPLVSENAISRQEYDAAVAAAREAEANVAQIQAQLRSASLQLGYTTVRAPIAGRAGRAQVTEGALVSQPEGTLLTRIEQISPVYVSFSQSASEVLAIRRAISEGELDLSENDRVEVRLTFSDGSEYPIPGYIDFLDFSVDEQTGTIDLRAEFPNPDGLLLPGEFVRARIYAGTIANGIAVPQRAVTVNEDGGSVFVVDEEGQAALRPVELGSMTDGKWIIESGLEPGDVVIVSNLQKIRPGMPVTRANAPAGRGRASGGSDSGGQSNAGGAR</sequence>
<feature type="coiled-coil region" evidence="3">
    <location>
        <begin position="133"/>
        <end position="160"/>
    </location>
</feature>
<dbReference type="InterPro" id="IPR058626">
    <property type="entry name" value="MdtA-like_b-barrel"/>
</dbReference>
<evidence type="ECO:0000259" key="9">
    <source>
        <dbReference type="Pfam" id="PF25967"/>
    </source>
</evidence>
<feature type="chain" id="PRO_5018185031" evidence="5">
    <location>
        <begin position="20"/>
        <end position="391"/>
    </location>
</feature>
<dbReference type="PANTHER" id="PTHR30158">
    <property type="entry name" value="ACRA/E-RELATED COMPONENT OF DRUG EFFLUX TRANSPORTER"/>
    <property type="match status" value="1"/>
</dbReference>
<dbReference type="Pfam" id="PF25917">
    <property type="entry name" value="BSH_RND"/>
    <property type="match status" value="1"/>
</dbReference>
<dbReference type="Pfam" id="PF25967">
    <property type="entry name" value="RND-MFP_C"/>
    <property type="match status" value="1"/>
</dbReference>
<feature type="signal peptide" evidence="5">
    <location>
        <begin position="1"/>
        <end position="19"/>
    </location>
</feature>
<comment type="subcellular location">
    <subcellularLocation>
        <location evidence="1">Cell envelope</location>
    </subcellularLocation>
</comment>
<dbReference type="GO" id="GO:0022857">
    <property type="term" value="F:transmembrane transporter activity"/>
    <property type="evidence" value="ECO:0007669"/>
    <property type="project" value="InterPro"/>
</dbReference>
<evidence type="ECO:0000256" key="5">
    <source>
        <dbReference type="SAM" id="SignalP"/>
    </source>
</evidence>
<dbReference type="InterPro" id="IPR006143">
    <property type="entry name" value="RND_pump_MFP"/>
</dbReference>
<dbReference type="Gene3D" id="2.40.30.170">
    <property type="match status" value="1"/>
</dbReference>
<feature type="domain" description="Multidrug resistance protein MdtA-like barrel-sandwich hybrid" evidence="7">
    <location>
        <begin position="54"/>
        <end position="187"/>
    </location>
</feature>
<evidence type="ECO:0000313" key="10">
    <source>
        <dbReference type="EMBL" id="RPF71295.1"/>
    </source>
</evidence>
<dbReference type="AlphaFoldDB" id="A0A3N5DKJ5"/>
<reference evidence="10 11" key="1">
    <citation type="submission" date="2018-11" db="EMBL/GenBank/DDBJ databases">
        <title>Erythrobacter spongiae sp. nov., isolated from a marine sponge.</title>
        <authorList>
            <person name="Zhuang L."/>
            <person name="Luo L."/>
        </authorList>
    </citation>
    <scope>NUCLEOTIDE SEQUENCE [LARGE SCALE GENOMIC DNA]</scope>
    <source>
        <strain evidence="10 11">HN-E23</strain>
    </source>
</reference>
<dbReference type="InterPro" id="IPR058624">
    <property type="entry name" value="MdtA-like_HH"/>
</dbReference>
<dbReference type="Gene3D" id="2.40.50.100">
    <property type="match status" value="1"/>
</dbReference>
<dbReference type="Gene3D" id="2.40.420.20">
    <property type="match status" value="1"/>
</dbReference>
<feature type="domain" description="Multidrug resistance protein MdtA-like alpha-helical hairpin" evidence="6">
    <location>
        <begin position="95"/>
        <end position="164"/>
    </location>
</feature>
<protein>
    <submittedName>
        <fullName evidence="10">Efflux RND transporter periplasmic adaptor subunit</fullName>
    </submittedName>
</protein>
<feature type="domain" description="Multidrug resistance protein MdtA-like beta-barrel" evidence="8">
    <location>
        <begin position="201"/>
        <end position="291"/>
    </location>
</feature>
<dbReference type="Gene3D" id="1.10.287.470">
    <property type="entry name" value="Helix hairpin bin"/>
    <property type="match status" value="1"/>
</dbReference>
<evidence type="ECO:0000313" key="11">
    <source>
        <dbReference type="Proteomes" id="UP000275232"/>
    </source>
</evidence>
<dbReference type="Proteomes" id="UP000275232">
    <property type="component" value="Unassembled WGS sequence"/>
</dbReference>
<organism evidence="10 11">
    <name type="scientific">Aurantiacibacter spongiae</name>
    <dbReference type="NCBI Taxonomy" id="2488860"/>
    <lineage>
        <taxon>Bacteria</taxon>
        <taxon>Pseudomonadati</taxon>
        <taxon>Pseudomonadota</taxon>
        <taxon>Alphaproteobacteria</taxon>
        <taxon>Sphingomonadales</taxon>
        <taxon>Erythrobacteraceae</taxon>
        <taxon>Aurantiacibacter</taxon>
    </lineage>
</organism>
<feature type="domain" description="Multidrug resistance protein MdtA-like C-terminal permuted SH3" evidence="9">
    <location>
        <begin position="295"/>
        <end position="356"/>
    </location>
</feature>
<comment type="caution">
    <text evidence="10">The sequence shown here is derived from an EMBL/GenBank/DDBJ whole genome shotgun (WGS) entry which is preliminary data.</text>
</comment>
<dbReference type="InterPro" id="IPR058627">
    <property type="entry name" value="MdtA-like_C"/>
</dbReference>
<keyword evidence="3" id="KW-0175">Coiled coil</keyword>
<dbReference type="PROSITE" id="PS51257">
    <property type="entry name" value="PROKAR_LIPOPROTEIN"/>
    <property type="match status" value="1"/>
</dbReference>
<dbReference type="Pfam" id="PF25944">
    <property type="entry name" value="Beta-barrel_RND"/>
    <property type="match status" value="1"/>
</dbReference>
<keyword evidence="11" id="KW-1185">Reference proteome</keyword>
<name>A0A3N5DKJ5_9SPHN</name>
<evidence type="ECO:0000256" key="3">
    <source>
        <dbReference type="SAM" id="Coils"/>
    </source>
</evidence>
<evidence type="ECO:0000256" key="2">
    <source>
        <dbReference type="ARBA" id="ARBA00009477"/>
    </source>
</evidence>
<dbReference type="RefSeq" id="WP_123879605.1">
    <property type="nucleotide sequence ID" value="NZ_RPFZ01000001.1"/>
</dbReference>
<dbReference type="OrthoDB" id="9816569at2"/>
<evidence type="ECO:0000256" key="4">
    <source>
        <dbReference type="SAM" id="MobiDB-lite"/>
    </source>
</evidence>